<name>A0A6C0BM36_9ZZZZ</name>
<proteinExistence type="predicted"/>
<reference evidence="1" key="1">
    <citation type="journal article" date="2020" name="Nature">
        <title>Giant virus diversity and host interactions through global metagenomics.</title>
        <authorList>
            <person name="Schulz F."/>
            <person name="Roux S."/>
            <person name="Paez-Espino D."/>
            <person name="Jungbluth S."/>
            <person name="Walsh D.A."/>
            <person name="Denef V.J."/>
            <person name="McMahon K.D."/>
            <person name="Konstantinidis K.T."/>
            <person name="Eloe-Fadrosh E.A."/>
            <person name="Kyrpides N.C."/>
            <person name="Woyke T."/>
        </authorList>
    </citation>
    <scope>NUCLEOTIDE SEQUENCE</scope>
    <source>
        <strain evidence="1">GVMAG-M-3300017651-5</strain>
    </source>
</reference>
<sequence>MIYCCSASSHIMSYPGDDGVIDSEVYVLLSSRDVHVNVL</sequence>
<dbReference type="EMBL" id="MN739196">
    <property type="protein sequence ID" value="QHS93082.1"/>
    <property type="molecule type" value="Genomic_DNA"/>
</dbReference>
<protein>
    <submittedName>
        <fullName evidence="1">Uncharacterized protein</fullName>
    </submittedName>
</protein>
<evidence type="ECO:0000313" key="1">
    <source>
        <dbReference type="EMBL" id="QHS93082.1"/>
    </source>
</evidence>
<organism evidence="1">
    <name type="scientific">viral metagenome</name>
    <dbReference type="NCBI Taxonomy" id="1070528"/>
    <lineage>
        <taxon>unclassified sequences</taxon>
        <taxon>metagenomes</taxon>
        <taxon>organismal metagenomes</taxon>
    </lineage>
</organism>
<accession>A0A6C0BM36</accession>
<dbReference type="AlphaFoldDB" id="A0A6C0BM36"/>